<dbReference type="Pfam" id="PF05700">
    <property type="entry name" value="BCAS2"/>
    <property type="match status" value="1"/>
</dbReference>
<evidence type="ECO:0000256" key="6">
    <source>
        <dbReference type="ARBA" id="ARBA00023187"/>
    </source>
</evidence>
<evidence type="ECO:0000256" key="4">
    <source>
        <dbReference type="ARBA" id="ARBA00022664"/>
    </source>
</evidence>
<keyword evidence="8" id="KW-0175">Coiled coil</keyword>
<dbReference type="WBParaSite" id="HPBE_0000758201-mRNA-1">
    <property type="protein sequence ID" value="HPBE_0000758201-mRNA-1"/>
    <property type="gene ID" value="HPBE_0000758201"/>
</dbReference>
<keyword evidence="9" id="KW-1185">Reference proteome</keyword>
<evidence type="ECO:0000313" key="9">
    <source>
        <dbReference type="Proteomes" id="UP000050761"/>
    </source>
</evidence>
<dbReference type="GO" id="GO:0071013">
    <property type="term" value="C:catalytic step 2 spliceosome"/>
    <property type="evidence" value="ECO:0007669"/>
    <property type="project" value="TreeGrafter"/>
</dbReference>
<accession>A0A183FKC8</accession>
<comment type="similarity">
    <text evidence="2">Belongs to the SPF27 family.</text>
</comment>
<keyword evidence="4" id="KW-0507">mRNA processing</keyword>
<evidence type="ECO:0000256" key="2">
    <source>
        <dbReference type="ARBA" id="ARBA00010788"/>
    </source>
</evidence>
<keyword evidence="7" id="KW-0539">Nucleus</keyword>
<keyword evidence="6" id="KW-0508">mRNA splicing</keyword>
<evidence type="ECO:0000256" key="3">
    <source>
        <dbReference type="ARBA" id="ARBA00014158"/>
    </source>
</evidence>
<reference evidence="10" key="1">
    <citation type="submission" date="2019-09" db="UniProtKB">
        <authorList>
            <consortium name="WormBaseParasite"/>
        </authorList>
    </citation>
    <scope>IDENTIFICATION</scope>
</reference>
<dbReference type="GO" id="GO:0006397">
    <property type="term" value="P:mRNA processing"/>
    <property type="evidence" value="ECO:0007669"/>
    <property type="project" value="UniProtKB-KW"/>
</dbReference>
<evidence type="ECO:0000256" key="1">
    <source>
        <dbReference type="ARBA" id="ARBA00004123"/>
    </source>
</evidence>
<sequence>LRDQLGGGSPSSCVCFFKVLVDALPYLDTEYNDADRQTALRLIDQECKVFRPTKNYLRHLAVPDFDVFLTPCMMKEQARMSKKQEMPKLDMSRCELPCPSGTSRAIKNAKAQNEHLVMRQINLELMEEYAAETYLRRNKELEQLCTEAERELRRTKEQVMEIHARRKMAQMEAGRQLKELEGHWVAMVTNNYRMELANNQLAAENAQMAKRLRLDPAALDQLN</sequence>
<organism evidence="9 10">
    <name type="scientific">Heligmosomoides polygyrus</name>
    <name type="common">Parasitic roundworm</name>
    <dbReference type="NCBI Taxonomy" id="6339"/>
    <lineage>
        <taxon>Eukaryota</taxon>
        <taxon>Metazoa</taxon>
        <taxon>Ecdysozoa</taxon>
        <taxon>Nematoda</taxon>
        <taxon>Chromadorea</taxon>
        <taxon>Rhabditida</taxon>
        <taxon>Rhabditina</taxon>
        <taxon>Rhabditomorpha</taxon>
        <taxon>Strongyloidea</taxon>
        <taxon>Heligmosomidae</taxon>
        <taxon>Heligmosomoides</taxon>
    </lineage>
</organism>
<feature type="coiled-coil region" evidence="8">
    <location>
        <begin position="131"/>
        <end position="165"/>
    </location>
</feature>
<dbReference type="InterPro" id="IPR008409">
    <property type="entry name" value="SPF27"/>
</dbReference>
<dbReference type="PANTHER" id="PTHR13296:SF0">
    <property type="entry name" value="PRE-MRNA-SPLICING FACTOR SPF27"/>
    <property type="match status" value="1"/>
</dbReference>
<dbReference type="Proteomes" id="UP000050761">
    <property type="component" value="Unassembled WGS sequence"/>
</dbReference>
<dbReference type="GO" id="GO:0008380">
    <property type="term" value="P:RNA splicing"/>
    <property type="evidence" value="ECO:0007669"/>
    <property type="project" value="UniProtKB-KW"/>
</dbReference>
<evidence type="ECO:0000256" key="8">
    <source>
        <dbReference type="SAM" id="Coils"/>
    </source>
</evidence>
<dbReference type="AlphaFoldDB" id="A0A183FKC8"/>
<evidence type="ECO:0000256" key="7">
    <source>
        <dbReference type="ARBA" id="ARBA00023242"/>
    </source>
</evidence>
<protein>
    <recommendedName>
        <fullName evidence="3">Pre-mRNA-splicing factor SPF27</fullName>
    </recommendedName>
</protein>
<dbReference type="GO" id="GO:0071011">
    <property type="term" value="C:precatalytic spliceosome"/>
    <property type="evidence" value="ECO:0007669"/>
    <property type="project" value="TreeGrafter"/>
</dbReference>
<name>A0A183FKC8_HELPZ</name>
<dbReference type="GO" id="GO:0000974">
    <property type="term" value="C:Prp19 complex"/>
    <property type="evidence" value="ECO:0007669"/>
    <property type="project" value="TreeGrafter"/>
</dbReference>
<proteinExistence type="inferred from homology"/>
<comment type="subcellular location">
    <subcellularLocation>
        <location evidence="1">Nucleus</location>
    </subcellularLocation>
</comment>
<keyword evidence="5" id="KW-0747">Spliceosome</keyword>
<evidence type="ECO:0000256" key="5">
    <source>
        <dbReference type="ARBA" id="ARBA00022728"/>
    </source>
</evidence>
<evidence type="ECO:0000313" key="10">
    <source>
        <dbReference type="WBParaSite" id="HPBE_0000758201-mRNA-1"/>
    </source>
</evidence>
<dbReference type="PANTHER" id="PTHR13296">
    <property type="entry name" value="BCAS2 PROTEIN"/>
    <property type="match status" value="1"/>
</dbReference>